<gene>
    <name evidence="1" type="ORF">SPELUC_LOCUS4279</name>
</gene>
<organism evidence="1 2">
    <name type="scientific">Cetraspora pellucida</name>
    <dbReference type="NCBI Taxonomy" id="1433469"/>
    <lineage>
        <taxon>Eukaryota</taxon>
        <taxon>Fungi</taxon>
        <taxon>Fungi incertae sedis</taxon>
        <taxon>Mucoromycota</taxon>
        <taxon>Glomeromycotina</taxon>
        <taxon>Glomeromycetes</taxon>
        <taxon>Diversisporales</taxon>
        <taxon>Gigasporaceae</taxon>
        <taxon>Cetraspora</taxon>
    </lineage>
</organism>
<accession>A0ACA9LH98</accession>
<comment type="caution">
    <text evidence="1">The sequence shown here is derived from an EMBL/GenBank/DDBJ whole genome shotgun (WGS) entry which is preliminary data.</text>
</comment>
<name>A0ACA9LH98_9GLOM</name>
<feature type="non-terminal residue" evidence="1">
    <location>
        <position position="1"/>
    </location>
</feature>
<protein>
    <submittedName>
        <fullName evidence="1">4888_t:CDS:1</fullName>
    </submittedName>
</protein>
<evidence type="ECO:0000313" key="1">
    <source>
        <dbReference type="EMBL" id="CAG8528993.1"/>
    </source>
</evidence>
<dbReference type="Proteomes" id="UP000789366">
    <property type="component" value="Unassembled WGS sequence"/>
</dbReference>
<proteinExistence type="predicted"/>
<dbReference type="EMBL" id="CAJVPW010003752">
    <property type="protein sequence ID" value="CAG8528993.1"/>
    <property type="molecule type" value="Genomic_DNA"/>
</dbReference>
<sequence>FIKDDVNKNVKLLLKSLLDSGNQIKSENPASISESANDDIKKFANDILVP</sequence>
<reference evidence="1" key="1">
    <citation type="submission" date="2021-06" db="EMBL/GenBank/DDBJ databases">
        <authorList>
            <person name="Kallberg Y."/>
            <person name="Tangrot J."/>
            <person name="Rosling A."/>
        </authorList>
    </citation>
    <scope>NUCLEOTIDE SEQUENCE</scope>
    <source>
        <strain evidence="1">28 12/20/2015</strain>
    </source>
</reference>
<keyword evidence="2" id="KW-1185">Reference proteome</keyword>
<evidence type="ECO:0000313" key="2">
    <source>
        <dbReference type="Proteomes" id="UP000789366"/>
    </source>
</evidence>